<dbReference type="InterPro" id="IPR002110">
    <property type="entry name" value="Ankyrin_rpt"/>
</dbReference>
<keyword evidence="1" id="KW-0378">Hydrolase</keyword>
<keyword evidence="2" id="KW-0040">ANK repeat</keyword>
<dbReference type="PANTHER" id="PTHR24139:SF34">
    <property type="entry name" value="85_88 KDA CALCIUM-INDEPENDENT PHOSPHOLIPASE A2"/>
    <property type="match status" value="1"/>
</dbReference>
<organism evidence="4 5">
    <name type="scientific">Oesophagostomum dentatum</name>
    <name type="common">Nodular worm</name>
    <dbReference type="NCBI Taxonomy" id="61180"/>
    <lineage>
        <taxon>Eukaryota</taxon>
        <taxon>Metazoa</taxon>
        <taxon>Ecdysozoa</taxon>
        <taxon>Nematoda</taxon>
        <taxon>Chromadorea</taxon>
        <taxon>Rhabditida</taxon>
        <taxon>Rhabditina</taxon>
        <taxon>Rhabditomorpha</taxon>
        <taxon>Strongyloidea</taxon>
        <taxon>Strongylidae</taxon>
        <taxon>Oesophagostomum</taxon>
    </lineage>
</organism>
<dbReference type="GO" id="GO:0052816">
    <property type="term" value="F:long-chain fatty acyl-CoA hydrolase activity"/>
    <property type="evidence" value="ECO:0007669"/>
    <property type="project" value="TreeGrafter"/>
</dbReference>
<dbReference type="SUPFAM" id="SSF48403">
    <property type="entry name" value="Ankyrin repeat"/>
    <property type="match status" value="1"/>
</dbReference>
<dbReference type="GO" id="GO:2000304">
    <property type="term" value="P:positive regulation of ceramide biosynthetic process"/>
    <property type="evidence" value="ECO:0007669"/>
    <property type="project" value="TreeGrafter"/>
</dbReference>
<dbReference type="GO" id="GO:0005739">
    <property type="term" value="C:mitochondrion"/>
    <property type="evidence" value="ECO:0007669"/>
    <property type="project" value="TreeGrafter"/>
</dbReference>
<evidence type="ECO:0000313" key="4">
    <source>
        <dbReference type="EMBL" id="KHJ96736.1"/>
    </source>
</evidence>
<evidence type="ECO:0000313" key="5">
    <source>
        <dbReference type="Proteomes" id="UP000053660"/>
    </source>
</evidence>
<gene>
    <name evidence="4" type="ORF">OESDEN_03295</name>
</gene>
<evidence type="ECO:0000256" key="3">
    <source>
        <dbReference type="SAM" id="MobiDB-lite"/>
    </source>
</evidence>
<keyword evidence="5" id="KW-1185">Reference proteome</keyword>
<dbReference type="OrthoDB" id="10021675at2759"/>
<accession>A0A0B1TKX0</accession>
<dbReference type="PANTHER" id="PTHR24139">
    <property type="entry name" value="CALCIUM-INDEPENDENT PHOSPHOLIPASE A2"/>
    <property type="match status" value="1"/>
</dbReference>
<feature type="repeat" description="ANK" evidence="2">
    <location>
        <begin position="210"/>
        <end position="242"/>
    </location>
</feature>
<feature type="region of interest" description="Disordered" evidence="3">
    <location>
        <begin position="1"/>
        <end position="63"/>
    </location>
</feature>
<protein>
    <submittedName>
        <fullName evidence="4">Ankyrin repeat protein</fullName>
    </submittedName>
</protein>
<dbReference type="AlphaFoldDB" id="A0A0B1TKX0"/>
<dbReference type="Pfam" id="PF12796">
    <property type="entry name" value="Ank_2"/>
    <property type="match status" value="1"/>
</dbReference>
<evidence type="ECO:0000256" key="2">
    <source>
        <dbReference type="PROSITE-ProRule" id="PRU00023"/>
    </source>
</evidence>
<evidence type="ECO:0000256" key="1">
    <source>
        <dbReference type="ARBA" id="ARBA00022801"/>
    </source>
</evidence>
<sequence>MITVEEGLNGSTGDPCGVHTKPEERGHDGVPDKTNGGGDTECSNEEEVQTPPPSPTIERNNSRPSCESIRVVHIRVVFPAHDHRSLLRVVQGSFKNKPAEPLHHVVFLLSDSPNSPAYSLFRSTDVEDAVDLCRRCLECYILFRLLDRSKEPKKAIHDLMAKLKQYPLYRMIHIAIACDRLDLFSDANLEYLNRMNTPFQSLMKMMVQPEGKYPLLLAIEMHRLKIVRRMLTMGADPLVKDINGNNAIHYASLASVQMLELLWEFEGCHVLLNQTNNEGYVPLMLAIRAANPRCFATLLNFGAELSMRVQGRNPLFEAMQSKGKNTDIIKAIIEASPDLVAERDSSGNTALHVAMYKTPLMGLLLLKCKDVDLNAKNNAGQTPLHIFTHKVFLQCFAEAAESRKFTRSILDSLLKCGARSCGPKKMGCVSGCVNEAMVGLLKSSASSMDSESPRSSSTALSSQDYPESVEVDHPIRDFTQKLFYEELIARLESMEAYNEKPAKMVNLLSMDGGGIRGLVILQGTVRSWPNDNKRDHDYFIYGIPTRKNR</sequence>
<proteinExistence type="predicted"/>
<feature type="region of interest" description="Disordered" evidence="3">
    <location>
        <begin position="444"/>
        <end position="467"/>
    </location>
</feature>
<dbReference type="PROSITE" id="PS50297">
    <property type="entry name" value="ANK_REP_REGION"/>
    <property type="match status" value="1"/>
</dbReference>
<dbReference type="SMART" id="SM00248">
    <property type="entry name" value="ANK"/>
    <property type="match status" value="4"/>
</dbReference>
<feature type="compositionally biased region" description="Basic and acidic residues" evidence="3">
    <location>
        <begin position="20"/>
        <end position="31"/>
    </location>
</feature>
<dbReference type="Proteomes" id="UP000053660">
    <property type="component" value="Unassembled WGS sequence"/>
</dbReference>
<dbReference type="InterPro" id="IPR036770">
    <property type="entry name" value="Ankyrin_rpt-contain_sf"/>
</dbReference>
<dbReference type="InterPro" id="IPR047148">
    <property type="entry name" value="PLPL9"/>
</dbReference>
<feature type="repeat" description="ANK" evidence="2">
    <location>
        <begin position="278"/>
        <end position="310"/>
    </location>
</feature>
<name>A0A0B1TKX0_OESDE</name>
<reference evidence="4 5" key="1">
    <citation type="submission" date="2014-03" db="EMBL/GenBank/DDBJ databases">
        <title>Draft genome of the hookworm Oesophagostomum dentatum.</title>
        <authorList>
            <person name="Mitreva M."/>
        </authorList>
    </citation>
    <scope>NUCLEOTIDE SEQUENCE [LARGE SCALE GENOMIC DNA]</scope>
    <source>
        <strain evidence="4 5">OD-Hann</strain>
    </source>
</reference>
<dbReference type="Gene3D" id="1.25.40.20">
    <property type="entry name" value="Ankyrin repeat-containing domain"/>
    <property type="match status" value="1"/>
</dbReference>
<dbReference type="PROSITE" id="PS50088">
    <property type="entry name" value="ANK_REPEAT"/>
    <property type="match status" value="2"/>
</dbReference>
<dbReference type="GO" id="GO:0047499">
    <property type="term" value="F:calcium-independent phospholipase A2 activity"/>
    <property type="evidence" value="ECO:0007669"/>
    <property type="project" value="InterPro"/>
</dbReference>
<feature type="compositionally biased region" description="Low complexity" evidence="3">
    <location>
        <begin position="444"/>
        <end position="457"/>
    </location>
</feature>
<dbReference type="EMBL" id="KN549597">
    <property type="protein sequence ID" value="KHJ96736.1"/>
    <property type="molecule type" value="Genomic_DNA"/>
</dbReference>